<sequence>MSTQQAWYKQFWPWFLIFLPLCAVIGSFTTLKIAMDNSDALVADDYYKQGKAINQDLSKIQYAKQLGMQFSVEFQDNQLLIVQHGGPAYDAALNVAFYHPTLAERDFNLIATQDATHTYRIVPTVPMAGNWEVRLESFDNKWRLQKRLELSDGKLHWMN</sequence>
<dbReference type="KEGG" id="scyp:JYB88_08690"/>
<name>A0A974XNL9_9GAMM</name>
<evidence type="ECO:0000313" key="3">
    <source>
        <dbReference type="Proteomes" id="UP000663281"/>
    </source>
</evidence>
<dbReference type="RefSeq" id="WP_207322991.1">
    <property type="nucleotide sequence ID" value="NZ_CP071501.1"/>
</dbReference>
<dbReference type="Pfam" id="PF05751">
    <property type="entry name" value="FixH"/>
    <property type="match status" value="1"/>
</dbReference>
<feature type="transmembrane region" description="Helical" evidence="1">
    <location>
        <begin position="12"/>
        <end position="31"/>
    </location>
</feature>
<keyword evidence="1" id="KW-0812">Transmembrane</keyword>
<organism evidence="2 3">
    <name type="scientific">Shewanella cyperi</name>
    <dbReference type="NCBI Taxonomy" id="2814292"/>
    <lineage>
        <taxon>Bacteria</taxon>
        <taxon>Pseudomonadati</taxon>
        <taxon>Pseudomonadota</taxon>
        <taxon>Gammaproteobacteria</taxon>
        <taxon>Alteromonadales</taxon>
        <taxon>Shewanellaceae</taxon>
        <taxon>Shewanella</taxon>
    </lineage>
</organism>
<evidence type="ECO:0000256" key="1">
    <source>
        <dbReference type="SAM" id="Phobius"/>
    </source>
</evidence>
<dbReference type="EMBL" id="CP071504">
    <property type="protein sequence ID" value="QSX31664.1"/>
    <property type="molecule type" value="Genomic_DNA"/>
</dbReference>
<proteinExistence type="predicted"/>
<keyword evidence="1" id="KW-1133">Transmembrane helix</keyword>
<keyword evidence="3" id="KW-1185">Reference proteome</keyword>
<dbReference type="Proteomes" id="UP000663281">
    <property type="component" value="Chromosome"/>
</dbReference>
<dbReference type="AlphaFoldDB" id="A0A974XNL9"/>
<evidence type="ECO:0000313" key="2">
    <source>
        <dbReference type="EMBL" id="QSX31664.1"/>
    </source>
</evidence>
<protein>
    <submittedName>
        <fullName evidence="2">FixH family protein</fullName>
    </submittedName>
</protein>
<reference evidence="2 3" key="1">
    <citation type="submission" date="2021-03" db="EMBL/GenBank/DDBJ databases">
        <title>Novel species identification of genus Shewanella.</title>
        <authorList>
            <person name="Liu G."/>
            <person name="Zhang Q."/>
        </authorList>
    </citation>
    <scope>NUCLEOTIDE SEQUENCE [LARGE SCALE GENOMIC DNA]</scope>
    <source>
        <strain evidence="2 3">FJAT-53726</strain>
    </source>
</reference>
<keyword evidence="1" id="KW-0472">Membrane</keyword>
<dbReference type="InterPro" id="IPR008620">
    <property type="entry name" value="FixH"/>
</dbReference>
<accession>A0A974XNL9</accession>
<gene>
    <name evidence="2" type="ORF">JYB88_08690</name>
</gene>